<dbReference type="Proteomes" id="UP000027395">
    <property type="component" value="Plasmid pPA115"/>
</dbReference>
<dbReference type="EMBL" id="CM002804">
    <property type="protein sequence ID" value="KEI65242.1"/>
    <property type="molecule type" value="Genomic_DNA"/>
</dbReference>
<evidence type="ECO:0000313" key="1">
    <source>
        <dbReference type="EMBL" id="KEI65242.1"/>
    </source>
</evidence>
<organism evidence="1 2">
    <name type="scientific">Planktothrix agardhii (strain NIVA-CYA 126/8)</name>
    <dbReference type="NCBI Taxonomy" id="388467"/>
    <lineage>
        <taxon>Bacteria</taxon>
        <taxon>Bacillati</taxon>
        <taxon>Cyanobacteriota</taxon>
        <taxon>Cyanophyceae</taxon>
        <taxon>Oscillatoriophycideae</taxon>
        <taxon>Oscillatoriales</taxon>
        <taxon>Microcoleaceae</taxon>
        <taxon>Planktothrix</taxon>
    </lineage>
</organism>
<sequence length="128" mass="15044">MKFSDLSQQTLEKINTLRWDRIIEKHEGPESWESVLRWQTVEIMEIDGRSVLLPIDQSQHDNLTILRTIWSADGNSVTLFLKDTTYYDDDFMSGYLAICDQLKEDNLFVAIVYHEWFIIDNKEVLAGE</sequence>
<dbReference type="RefSeq" id="WP_042158387.1">
    <property type="nucleotide sequence ID" value="NZ_CM002804.1"/>
</dbReference>
<protein>
    <submittedName>
        <fullName evidence="1">Uncharacterized protein</fullName>
    </submittedName>
</protein>
<gene>
    <name evidence="1" type="ORF">A19Y_9036</name>
</gene>
<dbReference type="PATRIC" id="fig|388467.6.peg.4662"/>
<name>A0A073CBC8_PLAA1</name>
<evidence type="ECO:0000313" key="2">
    <source>
        <dbReference type="Proteomes" id="UP000027395"/>
    </source>
</evidence>
<accession>A0A073CBC8</accession>
<dbReference type="HOGENOM" id="CLU_1945706_0_0_3"/>
<reference evidence="1 2" key="1">
    <citation type="journal article" date="2014" name="Appl. Environ. Microbiol.">
        <title>Elucidation of insertion elements encoded on plasmids and in vitro construction of shuttle vectors from the toxic cyanobacterium Planktothrix.</title>
        <authorList>
            <person name="Christiansen G."/>
            <person name="Goesmann A."/>
            <person name="Kurmayer R."/>
        </authorList>
    </citation>
    <scope>NUCLEOTIDE SEQUENCE [LARGE SCALE GENOMIC DNA]</scope>
    <source>
        <strain evidence="1 2">NIVA-CYA 126/8</strain>
        <plasmid evidence="1">pPA115</plasmid>
    </source>
</reference>
<proteinExistence type="predicted"/>
<geneLocation type="plasmid" evidence="1 2">
    <name>pPA115</name>
</geneLocation>
<keyword evidence="2" id="KW-1185">Reference proteome</keyword>
<keyword evidence="1" id="KW-0614">Plasmid</keyword>
<dbReference type="AlphaFoldDB" id="A0A073CBC8"/>